<dbReference type="SMART" id="SM00385">
    <property type="entry name" value="CYCLIN"/>
    <property type="match status" value="1"/>
</dbReference>
<dbReference type="Pfam" id="PF00134">
    <property type="entry name" value="Cyclin_N"/>
    <property type="match status" value="1"/>
</dbReference>
<sequence length="476" mass="53642">MNFLRYDLRRCFLRQIAANTENTMLFLTEEVDIFGRESEVSWQGEVCGRLGWAYETRFTAAALLDRLIHLVRIPPRYLHAVAAAAVFLAAKIHEEDENVPSTLDVVNQGRMDCSHRELLRMERVLLDKLSWHPKSSFTLDFLQVLHALTIVTGPKNLYGSRSGSPTRQLCQLTERLWQVVCSGHSGRIRPSLLSLAVLSLDLDACSSEPGLTLWLQAVTQASDADLANARGLILDLLGDKATVPTLAPPSASHNQSVHRASPSRPNKRKVAQSMEQGDDLYMDIKKLYACDKISSLSEKVITECQDELEDMYYDIRRLYSSPLPIANNTPSSQMLASHTAVIKSSRSKKKKKTKPTFKAKAAVRSSLKQAFKIPCKISLITTKKIFEEQHEEEEEDMELDGEDWEGPLVEPVGVLKSPIFSPTSPEFPDIRHLIIKKEDICWQQHAQEVTEQVYRPLTYAQVLRLHLTPLTQALGV</sequence>
<evidence type="ECO:0000313" key="5">
    <source>
        <dbReference type="Proteomes" id="UP001381693"/>
    </source>
</evidence>
<dbReference type="InterPro" id="IPR006671">
    <property type="entry name" value="Cyclin_N"/>
</dbReference>
<dbReference type="InterPro" id="IPR039361">
    <property type="entry name" value="Cyclin"/>
</dbReference>
<feature type="domain" description="Cyclin-like" evidence="3">
    <location>
        <begin position="41"/>
        <end position="127"/>
    </location>
</feature>
<feature type="region of interest" description="Disordered" evidence="2">
    <location>
        <begin position="247"/>
        <end position="269"/>
    </location>
</feature>
<reference evidence="4 5" key="1">
    <citation type="submission" date="2023-11" db="EMBL/GenBank/DDBJ databases">
        <title>Halocaridina rubra genome assembly.</title>
        <authorList>
            <person name="Smith C."/>
        </authorList>
    </citation>
    <scope>NUCLEOTIDE SEQUENCE [LARGE SCALE GENOMIC DNA]</scope>
    <source>
        <strain evidence="4">EP-1</strain>
        <tissue evidence="4">Whole</tissue>
    </source>
</reference>
<dbReference type="AlphaFoldDB" id="A0AAN9A1M4"/>
<protein>
    <recommendedName>
        <fullName evidence="3">Cyclin-like domain-containing protein</fullName>
    </recommendedName>
</protein>
<evidence type="ECO:0000259" key="3">
    <source>
        <dbReference type="SMART" id="SM00385"/>
    </source>
</evidence>
<dbReference type="SUPFAM" id="SSF47954">
    <property type="entry name" value="Cyclin-like"/>
    <property type="match status" value="1"/>
</dbReference>
<keyword evidence="5" id="KW-1185">Reference proteome</keyword>
<name>A0AAN9A1M4_HALRR</name>
<dbReference type="InterPro" id="IPR013763">
    <property type="entry name" value="Cyclin-like_dom"/>
</dbReference>
<dbReference type="PANTHER" id="PTHR10177">
    <property type="entry name" value="CYCLINS"/>
    <property type="match status" value="1"/>
</dbReference>
<evidence type="ECO:0000256" key="1">
    <source>
        <dbReference type="RuleBase" id="RU000383"/>
    </source>
</evidence>
<dbReference type="Gene3D" id="1.10.472.10">
    <property type="entry name" value="Cyclin-like"/>
    <property type="match status" value="2"/>
</dbReference>
<evidence type="ECO:0000256" key="2">
    <source>
        <dbReference type="SAM" id="MobiDB-lite"/>
    </source>
</evidence>
<comment type="caution">
    <text evidence="4">The sequence shown here is derived from an EMBL/GenBank/DDBJ whole genome shotgun (WGS) entry which is preliminary data.</text>
</comment>
<dbReference type="EMBL" id="JAXCGZ010009475">
    <property type="protein sequence ID" value="KAK7077076.1"/>
    <property type="molecule type" value="Genomic_DNA"/>
</dbReference>
<dbReference type="Proteomes" id="UP001381693">
    <property type="component" value="Unassembled WGS sequence"/>
</dbReference>
<accession>A0AAN9A1M4</accession>
<organism evidence="4 5">
    <name type="scientific">Halocaridina rubra</name>
    <name type="common">Hawaiian red shrimp</name>
    <dbReference type="NCBI Taxonomy" id="373956"/>
    <lineage>
        <taxon>Eukaryota</taxon>
        <taxon>Metazoa</taxon>
        <taxon>Ecdysozoa</taxon>
        <taxon>Arthropoda</taxon>
        <taxon>Crustacea</taxon>
        <taxon>Multicrustacea</taxon>
        <taxon>Malacostraca</taxon>
        <taxon>Eumalacostraca</taxon>
        <taxon>Eucarida</taxon>
        <taxon>Decapoda</taxon>
        <taxon>Pleocyemata</taxon>
        <taxon>Caridea</taxon>
        <taxon>Atyoidea</taxon>
        <taxon>Atyidae</taxon>
        <taxon>Halocaridina</taxon>
    </lineage>
</organism>
<comment type="similarity">
    <text evidence="1">Belongs to the cyclin family.</text>
</comment>
<dbReference type="InterPro" id="IPR036915">
    <property type="entry name" value="Cyclin-like_sf"/>
</dbReference>
<keyword evidence="1" id="KW-0195">Cyclin</keyword>
<proteinExistence type="inferred from homology"/>
<evidence type="ECO:0000313" key="4">
    <source>
        <dbReference type="EMBL" id="KAK7077076.1"/>
    </source>
</evidence>
<gene>
    <name evidence="4" type="ORF">SK128_012875</name>
</gene>